<dbReference type="InterPro" id="IPR036388">
    <property type="entry name" value="WH-like_DNA-bd_sf"/>
</dbReference>
<dbReference type="Gene3D" id="1.10.10.10">
    <property type="entry name" value="Winged helix-like DNA-binding domain superfamily/Winged helix DNA-binding domain"/>
    <property type="match status" value="1"/>
</dbReference>
<evidence type="ECO:0000259" key="4">
    <source>
        <dbReference type="PROSITE" id="PS50949"/>
    </source>
</evidence>
<dbReference type="EMBL" id="CP018335">
    <property type="protein sequence ID" value="APM41331.1"/>
    <property type="molecule type" value="Genomic_DNA"/>
</dbReference>
<organism evidence="5 6">
    <name type="scientific">Clostridium kluyveri</name>
    <dbReference type="NCBI Taxonomy" id="1534"/>
    <lineage>
        <taxon>Bacteria</taxon>
        <taxon>Bacillati</taxon>
        <taxon>Bacillota</taxon>
        <taxon>Clostridia</taxon>
        <taxon>Eubacteriales</taxon>
        <taxon>Clostridiaceae</taxon>
        <taxon>Clostridium</taxon>
    </lineage>
</organism>
<keyword evidence="2" id="KW-0238">DNA-binding</keyword>
<evidence type="ECO:0000313" key="6">
    <source>
        <dbReference type="Proteomes" id="UP000184604"/>
    </source>
</evidence>
<dbReference type="GO" id="GO:0003700">
    <property type="term" value="F:DNA-binding transcription factor activity"/>
    <property type="evidence" value="ECO:0007669"/>
    <property type="project" value="InterPro"/>
</dbReference>
<protein>
    <submittedName>
        <fullName evidence="5">GntR family transcriptional regulator</fullName>
    </submittedName>
</protein>
<evidence type="ECO:0000313" key="5">
    <source>
        <dbReference type="EMBL" id="APM41331.1"/>
    </source>
</evidence>
<evidence type="ECO:0000256" key="1">
    <source>
        <dbReference type="ARBA" id="ARBA00023015"/>
    </source>
</evidence>
<sequence>MFVQIIDMIKDDILNGTYNVDDLIISTPQIAKLLSVNPTTAQKAISVLTDRGIIYKKRGVGMAVTKEAKEMILSEREKEFFDNIIPNFINEARKIGIPDMELLDIVKEHLHD</sequence>
<accession>A0A1L5FE99</accession>
<dbReference type="SUPFAM" id="SSF46785">
    <property type="entry name" value="Winged helix' DNA-binding domain"/>
    <property type="match status" value="1"/>
</dbReference>
<dbReference type="PANTHER" id="PTHR38445:SF10">
    <property type="entry name" value="GNTR-FAMILY TRANSCRIPTIONAL REGULATOR"/>
    <property type="match status" value="1"/>
</dbReference>
<name>A0A1L5FE99_CLOKL</name>
<dbReference type="InterPro" id="IPR000524">
    <property type="entry name" value="Tscrpt_reg_HTH_GntR"/>
</dbReference>
<dbReference type="InterPro" id="IPR036390">
    <property type="entry name" value="WH_DNA-bd_sf"/>
</dbReference>
<evidence type="ECO:0000256" key="2">
    <source>
        <dbReference type="ARBA" id="ARBA00023125"/>
    </source>
</evidence>
<feature type="domain" description="HTH gntR-type" evidence="4">
    <location>
        <begin position="1"/>
        <end position="67"/>
    </location>
</feature>
<reference evidence="5 6" key="1">
    <citation type="submission" date="2016-12" db="EMBL/GenBank/DDBJ databases">
        <title>Complete genome sequence of Clostridium kluyveri JZZ isolated from the pit mud of a Chinese flavor liquor-making factory.</title>
        <authorList>
            <person name="Wang Y."/>
        </authorList>
    </citation>
    <scope>NUCLEOTIDE SEQUENCE [LARGE SCALE GENOMIC DNA]</scope>
    <source>
        <strain evidence="5 6">JZZ</strain>
    </source>
</reference>
<dbReference type="SMART" id="SM00345">
    <property type="entry name" value="HTH_GNTR"/>
    <property type="match status" value="1"/>
</dbReference>
<dbReference type="Proteomes" id="UP000184604">
    <property type="component" value="Chromosome"/>
</dbReference>
<keyword evidence="3" id="KW-0804">Transcription</keyword>
<dbReference type="GO" id="GO:0003677">
    <property type="term" value="F:DNA binding"/>
    <property type="evidence" value="ECO:0007669"/>
    <property type="project" value="UniProtKB-KW"/>
</dbReference>
<dbReference type="PANTHER" id="PTHR38445">
    <property type="entry name" value="HTH-TYPE TRANSCRIPTIONAL REPRESSOR YTRA"/>
    <property type="match status" value="1"/>
</dbReference>
<dbReference type="Pfam" id="PF00392">
    <property type="entry name" value="GntR"/>
    <property type="match status" value="1"/>
</dbReference>
<gene>
    <name evidence="5" type="ORF">BS101_19250</name>
</gene>
<keyword evidence="1" id="KW-0805">Transcription regulation</keyword>
<dbReference type="AlphaFoldDB" id="A0A1L5FE99"/>
<evidence type="ECO:0000256" key="3">
    <source>
        <dbReference type="ARBA" id="ARBA00023163"/>
    </source>
</evidence>
<proteinExistence type="predicted"/>
<dbReference type="PROSITE" id="PS50949">
    <property type="entry name" value="HTH_GNTR"/>
    <property type="match status" value="1"/>
</dbReference>